<keyword evidence="4" id="KW-0227">DNA damage</keyword>
<feature type="domain" description="FPG-type" evidence="14">
    <location>
        <begin position="210"/>
        <end position="244"/>
    </location>
</feature>
<evidence type="ECO:0000256" key="3">
    <source>
        <dbReference type="ARBA" id="ARBA00022723"/>
    </source>
</evidence>
<dbReference type="Pfam" id="PF06831">
    <property type="entry name" value="H2TH"/>
    <property type="match status" value="1"/>
</dbReference>
<dbReference type="GO" id="GO:0006284">
    <property type="term" value="P:base-excision repair"/>
    <property type="evidence" value="ECO:0007669"/>
    <property type="project" value="InterPro"/>
</dbReference>
<dbReference type="GO" id="GO:0003684">
    <property type="term" value="F:damaged DNA binding"/>
    <property type="evidence" value="ECO:0007669"/>
    <property type="project" value="InterPro"/>
</dbReference>
<dbReference type="SMART" id="SM01232">
    <property type="entry name" value="H2TH"/>
    <property type="match status" value="1"/>
</dbReference>
<dbReference type="PANTHER" id="PTHR22993:SF9">
    <property type="entry name" value="FORMAMIDOPYRIMIDINE-DNA GLYCOSYLASE"/>
    <property type="match status" value="1"/>
</dbReference>
<dbReference type="SUPFAM" id="SSF46946">
    <property type="entry name" value="S13-like H2TH domain"/>
    <property type="match status" value="1"/>
</dbReference>
<sequence>MEGPGVYLIREKLTFLKGFNIIEISGNSRIEKDRLIGEKLISVDSVGKQLYLIFQETALRVHFGMYGSFRINNPKPDKKPRLQLRFVKDGKNPVILYFYNTSLKLVSRAELNLEHFKDVLNKNFDREWALERVKLDPRVISDVLLDQEIFAGIGNIIKNEALFLSKVHPESISCKIPDGVAMDLIDRSIQFSLIFLEHRRRGWPLKKVLMVYNRKFCPLCDSKLRVKYVGNSRRKTFYCENCQQLYV</sequence>
<evidence type="ECO:0000256" key="7">
    <source>
        <dbReference type="ARBA" id="ARBA00022833"/>
    </source>
</evidence>
<evidence type="ECO:0000256" key="9">
    <source>
        <dbReference type="ARBA" id="ARBA00023204"/>
    </source>
</evidence>
<dbReference type="InterPro" id="IPR015886">
    <property type="entry name" value="H2TH_FPG"/>
</dbReference>
<name>A0A7V3ZY61_UNCW3</name>
<dbReference type="InterPro" id="IPR010979">
    <property type="entry name" value="Ribosomal_uS13-like_H2TH"/>
</dbReference>
<protein>
    <recommendedName>
        <fullName evidence="17">DNA-(apurinic or apyrimidinic site) lyase</fullName>
    </recommendedName>
</protein>
<keyword evidence="11" id="KW-0511">Multifunctional enzyme</keyword>
<keyword evidence="9" id="KW-0234">DNA repair</keyword>
<dbReference type="GO" id="GO:0008270">
    <property type="term" value="F:zinc ion binding"/>
    <property type="evidence" value="ECO:0007669"/>
    <property type="project" value="UniProtKB-KW"/>
</dbReference>
<evidence type="ECO:0000256" key="12">
    <source>
        <dbReference type="ARBA" id="ARBA00023295"/>
    </source>
</evidence>
<dbReference type="PROSITE" id="PS51068">
    <property type="entry name" value="FPG_CAT"/>
    <property type="match status" value="1"/>
</dbReference>
<dbReference type="InterPro" id="IPR035937">
    <property type="entry name" value="FPG_N"/>
</dbReference>
<dbReference type="Gene3D" id="3.20.190.10">
    <property type="entry name" value="MutM-like, N-terminal"/>
    <property type="match status" value="1"/>
</dbReference>
<evidence type="ECO:0000256" key="6">
    <source>
        <dbReference type="ARBA" id="ARBA00022801"/>
    </source>
</evidence>
<keyword evidence="7" id="KW-0862">Zinc</keyword>
<gene>
    <name evidence="16" type="ORF">ENU66_04190</name>
</gene>
<keyword evidence="8" id="KW-0238">DNA-binding</keyword>
<keyword evidence="3" id="KW-0479">Metal-binding</keyword>
<evidence type="ECO:0000256" key="2">
    <source>
        <dbReference type="ARBA" id="ARBA00009409"/>
    </source>
</evidence>
<comment type="caution">
    <text evidence="16">The sequence shown here is derived from an EMBL/GenBank/DDBJ whole genome shotgun (WGS) entry which is preliminary data.</text>
</comment>
<keyword evidence="10" id="KW-0456">Lyase</keyword>
<evidence type="ECO:0000256" key="10">
    <source>
        <dbReference type="ARBA" id="ARBA00023239"/>
    </source>
</evidence>
<proteinExistence type="inferred from homology"/>
<dbReference type="Gene3D" id="1.10.8.50">
    <property type="match status" value="1"/>
</dbReference>
<dbReference type="SMART" id="SM00898">
    <property type="entry name" value="Fapy_DNA_glyco"/>
    <property type="match status" value="1"/>
</dbReference>
<keyword evidence="5 13" id="KW-0863">Zinc-finger</keyword>
<evidence type="ECO:0000256" key="13">
    <source>
        <dbReference type="PROSITE-ProRule" id="PRU00391"/>
    </source>
</evidence>
<dbReference type="AlphaFoldDB" id="A0A7V3ZY61"/>
<reference evidence="16" key="1">
    <citation type="journal article" date="2020" name="mSystems">
        <title>Genome- and Community-Level Interaction Insights into Carbon Utilization and Element Cycling Functions of Hydrothermarchaeota in Hydrothermal Sediment.</title>
        <authorList>
            <person name="Zhou Z."/>
            <person name="Liu Y."/>
            <person name="Xu W."/>
            <person name="Pan J."/>
            <person name="Luo Z.H."/>
            <person name="Li M."/>
        </authorList>
    </citation>
    <scope>NUCLEOTIDE SEQUENCE [LARGE SCALE GENOMIC DNA]</scope>
    <source>
        <strain evidence="16">SpSt-69</strain>
    </source>
</reference>
<evidence type="ECO:0000259" key="14">
    <source>
        <dbReference type="PROSITE" id="PS51066"/>
    </source>
</evidence>
<dbReference type="GO" id="GO:0016829">
    <property type="term" value="F:lyase activity"/>
    <property type="evidence" value="ECO:0007669"/>
    <property type="project" value="UniProtKB-KW"/>
</dbReference>
<dbReference type="InterPro" id="IPR000214">
    <property type="entry name" value="Znf_DNA_glyclase/AP_lyase"/>
</dbReference>
<dbReference type="GO" id="GO:0003906">
    <property type="term" value="F:DNA-(apurinic or apyrimidinic site) endonuclease activity"/>
    <property type="evidence" value="ECO:0007669"/>
    <property type="project" value="InterPro"/>
</dbReference>
<dbReference type="InterPro" id="IPR012319">
    <property type="entry name" value="FPG_cat"/>
</dbReference>
<keyword evidence="12" id="KW-0326">Glycosidase</keyword>
<accession>A0A7V3ZY61</accession>
<dbReference type="Pfam" id="PF01149">
    <property type="entry name" value="Fapy_DNA_glyco"/>
    <property type="match status" value="1"/>
</dbReference>
<comment type="similarity">
    <text evidence="2">Belongs to the FPG family.</text>
</comment>
<keyword evidence="6" id="KW-0378">Hydrolase</keyword>
<organism evidence="16">
    <name type="scientific">candidate division WOR-3 bacterium</name>
    <dbReference type="NCBI Taxonomy" id="2052148"/>
    <lineage>
        <taxon>Bacteria</taxon>
        <taxon>Bacteria division WOR-3</taxon>
    </lineage>
</organism>
<evidence type="ECO:0000256" key="1">
    <source>
        <dbReference type="ARBA" id="ARBA00001668"/>
    </source>
</evidence>
<evidence type="ECO:0000256" key="4">
    <source>
        <dbReference type="ARBA" id="ARBA00022763"/>
    </source>
</evidence>
<dbReference type="GO" id="GO:0008534">
    <property type="term" value="F:oxidized purine nucleobase lesion DNA N-glycosylase activity"/>
    <property type="evidence" value="ECO:0007669"/>
    <property type="project" value="UniProtKB-EC"/>
</dbReference>
<dbReference type="EMBL" id="DTDJ01000028">
    <property type="protein sequence ID" value="HGL17510.1"/>
    <property type="molecule type" value="Genomic_DNA"/>
</dbReference>
<evidence type="ECO:0000313" key="16">
    <source>
        <dbReference type="EMBL" id="HGL17510.1"/>
    </source>
</evidence>
<comment type="catalytic activity">
    <reaction evidence="1">
        <text>Hydrolysis of DNA containing ring-opened 7-methylguanine residues, releasing 2,6-diamino-4-hydroxy-5-(N-methyl)formamidopyrimidine.</text>
        <dbReference type="EC" id="3.2.2.23"/>
    </reaction>
</comment>
<evidence type="ECO:0000256" key="8">
    <source>
        <dbReference type="ARBA" id="ARBA00023125"/>
    </source>
</evidence>
<evidence type="ECO:0008006" key="17">
    <source>
        <dbReference type="Google" id="ProtNLM"/>
    </source>
</evidence>
<dbReference type="PANTHER" id="PTHR22993">
    <property type="entry name" value="FORMAMIDOPYRIMIDINE-DNA GLYCOSYLASE"/>
    <property type="match status" value="1"/>
</dbReference>
<evidence type="ECO:0000259" key="15">
    <source>
        <dbReference type="PROSITE" id="PS51068"/>
    </source>
</evidence>
<dbReference type="PROSITE" id="PS51066">
    <property type="entry name" value="ZF_FPG_2"/>
    <property type="match status" value="1"/>
</dbReference>
<feature type="domain" description="Formamidopyrimidine-DNA glycosylase catalytic" evidence="15">
    <location>
        <begin position="1"/>
        <end position="93"/>
    </location>
</feature>
<dbReference type="SUPFAM" id="SSF81624">
    <property type="entry name" value="N-terminal domain of MutM-like DNA repair proteins"/>
    <property type="match status" value="1"/>
</dbReference>
<evidence type="ECO:0000256" key="5">
    <source>
        <dbReference type="ARBA" id="ARBA00022771"/>
    </source>
</evidence>
<evidence type="ECO:0000256" key="11">
    <source>
        <dbReference type="ARBA" id="ARBA00023268"/>
    </source>
</evidence>